<keyword evidence="4" id="KW-1185">Reference proteome</keyword>
<evidence type="ECO:0000313" key="3">
    <source>
        <dbReference type="EMBL" id="NYJ37920.1"/>
    </source>
</evidence>
<protein>
    <submittedName>
        <fullName evidence="3">Flp pilus assembly protein TadG</fullName>
    </submittedName>
</protein>
<evidence type="ECO:0000259" key="2">
    <source>
        <dbReference type="Pfam" id="PF07811"/>
    </source>
</evidence>
<reference evidence="3 4" key="1">
    <citation type="submission" date="2020-07" db="EMBL/GenBank/DDBJ databases">
        <title>Sequencing the genomes of 1000 actinobacteria strains.</title>
        <authorList>
            <person name="Klenk H.-P."/>
        </authorList>
    </citation>
    <scope>NUCLEOTIDE SEQUENCE [LARGE SCALE GENOMIC DNA]</scope>
    <source>
        <strain evidence="3 4">DSM 44442</strain>
    </source>
</reference>
<feature type="transmembrane region" description="Helical" evidence="1">
    <location>
        <begin position="12"/>
        <end position="32"/>
    </location>
</feature>
<gene>
    <name evidence="3" type="ORF">HNR10_005801</name>
</gene>
<dbReference type="AlphaFoldDB" id="A0A7Z0JDW0"/>
<evidence type="ECO:0000256" key="1">
    <source>
        <dbReference type="SAM" id="Phobius"/>
    </source>
</evidence>
<evidence type="ECO:0000313" key="4">
    <source>
        <dbReference type="Proteomes" id="UP000572051"/>
    </source>
</evidence>
<dbReference type="InterPro" id="IPR012495">
    <property type="entry name" value="TadE-like_dom"/>
</dbReference>
<proteinExistence type="predicted"/>
<comment type="caution">
    <text evidence="3">The sequence shown here is derived from an EMBL/GenBank/DDBJ whole genome shotgun (WGS) entry which is preliminary data.</text>
</comment>
<feature type="domain" description="TadE-like" evidence="2">
    <location>
        <begin position="10"/>
        <end position="52"/>
    </location>
</feature>
<dbReference type="EMBL" id="JACCFS010000001">
    <property type="protein sequence ID" value="NYJ37920.1"/>
    <property type="molecule type" value="Genomic_DNA"/>
</dbReference>
<sequence length="139" mass="13705">MRGRKTDDRGAASVELALLTPLMISFALLMILTGRVVGAGAIADEAAHAAARAASLERSVPAAEAGAQGIAAQSLAASGLTCSDHTVALDHGGLQPGGSVTAVLDCRVGLDDLSGLGVPGSVTIQGSSTVAVDTFRGQP</sequence>
<dbReference type="RefSeq" id="WP_312889449.1">
    <property type="nucleotide sequence ID" value="NZ_JACCFS010000001.1"/>
</dbReference>
<name>A0A7Z0JDW0_9ACTN</name>
<accession>A0A7Z0JDW0</accession>
<keyword evidence="1" id="KW-1133">Transmembrane helix</keyword>
<keyword evidence="1" id="KW-0812">Transmembrane</keyword>
<organism evidence="3 4">
    <name type="scientific">Nocardiopsis aegyptia</name>
    <dbReference type="NCBI Taxonomy" id="220378"/>
    <lineage>
        <taxon>Bacteria</taxon>
        <taxon>Bacillati</taxon>
        <taxon>Actinomycetota</taxon>
        <taxon>Actinomycetes</taxon>
        <taxon>Streptosporangiales</taxon>
        <taxon>Nocardiopsidaceae</taxon>
        <taxon>Nocardiopsis</taxon>
    </lineage>
</organism>
<dbReference type="Proteomes" id="UP000572051">
    <property type="component" value="Unassembled WGS sequence"/>
</dbReference>
<dbReference type="Pfam" id="PF07811">
    <property type="entry name" value="TadE"/>
    <property type="match status" value="1"/>
</dbReference>
<keyword evidence="1" id="KW-0472">Membrane</keyword>